<comment type="caution">
    <text evidence="2">The sequence shown here is derived from an EMBL/GenBank/DDBJ whole genome shotgun (WGS) entry which is preliminary data.</text>
</comment>
<proteinExistence type="predicted"/>
<dbReference type="EMBL" id="JAAGRR010000030">
    <property type="protein sequence ID" value="NDY42020.1"/>
    <property type="molecule type" value="Genomic_DNA"/>
</dbReference>
<dbReference type="AlphaFoldDB" id="A0A6N9TNL5"/>
<name>A0A6N9TNL5_DISTH</name>
<dbReference type="PANTHER" id="PTHR36529">
    <property type="entry name" value="SLL1095 PROTEIN"/>
    <property type="match status" value="1"/>
</dbReference>
<accession>A0A6N9TNL5</accession>
<gene>
    <name evidence="2" type="ORF">G3N55_04040</name>
</gene>
<dbReference type="Pfam" id="PF00535">
    <property type="entry name" value="Glycos_transf_2"/>
    <property type="match status" value="1"/>
</dbReference>
<dbReference type="SUPFAM" id="SSF53448">
    <property type="entry name" value="Nucleotide-diphospho-sugar transferases"/>
    <property type="match status" value="2"/>
</dbReference>
<dbReference type="RefSeq" id="WP_163298169.1">
    <property type="nucleotide sequence ID" value="NZ_JAATWC010000002.1"/>
</dbReference>
<protein>
    <submittedName>
        <fullName evidence="2">DUF2064 domain-containing protein</fullName>
    </submittedName>
</protein>
<keyword evidence="3" id="KW-1185">Reference proteome</keyword>
<dbReference type="PANTHER" id="PTHR36529:SF1">
    <property type="entry name" value="GLYCOSYLTRANSFERASE"/>
    <property type="match status" value="1"/>
</dbReference>
<organism evidence="2 3">
    <name type="scientific">Dissulfurirhabdus thermomarina</name>
    <dbReference type="NCBI Taxonomy" id="1765737"/>
    <lineage>
        <taxon>Bacteria</taxon>
        <taxon>Deltaproteobacteria</taxon>
        <taxon>Dissulfurirhabdaceae</taxon>
        <taxon>Dissulfurirhabdus</taxon>
    </lineage>
</organism>
<dbReference type="Gene3D" id="3.90.550.10">
    <property type="entry name" value="Spore Coat Polysaccharide Biosynthesis Protein SpsA, Chain A"/>
    <property type="match status" value="2"/>
</dbReference>
<feature type="domain" description="Glycosyltransferase 2-like" evidence="1">
    <location>
        <begin position="9"/>
        <end position="155"/>
    </location>
</feature>
<dbReference type="InterPro" id="IPR018641">
    <property type="entry name" value="Trfase_1_rSAM/seldom-assoc"/>
</dbReference>
<evidence type="ECO:0000313" key="2">
    <source>
        <dbReference type="EMBL" id="NDY42020.1"/>
    </source>
</evidence>
<dbReference type="InterPro" id="IPR001173">
    <property type="entry name" value="Glyco_trans_2-like"/>
</dbReference>
<dbReference type="Proteomes" id="UP000469346">
    <property type="component" value="Unassembled WGS sequence"/>
</dbReference>
<reference evidence="2 3" key="1">
    <citation type="submission" date="2020-02" db="EMBL/GenBank/DDBJ databases">
        <title>Comparative genomics of sulfur disproportionating microorganisms.</title>
        <authorList>
            <person name="Ward L.M."/>
            <person name="Bertran E."/>
            <person name="Johnston D.T."/>
        </authorList>
    </citation>
    <scope>NUCLEOTIDE SEQUENCE [LARGE SCALE GENOMIC DNA]</scope>
    <source>
        <strain evidence="2 3">DSM 100025</strain>
    </source>
</reference>
<sequence>MRRGRRVAVVIPAMDEAAAIGRVLAEVPGWVDECIVADNGSTDGTGEIAAALGARVVRVARRGYGSACLAGVAAAVSAADVVVFLDGDYSDNPAEMDRLVDPVLRNEADLVVGSRVLGRPERGALPPQARFGNWLATRMIRLFWGARFTDLGPFRAVRGEVLRSMGMTDPDYGWTVEMQLRAVRQGIPWIEVPVGYRRRIGRSKITGTVKGVVGAGTKILWTILRARLGGLPTPERWRPREAVVLFTRFPRPGTTKTRLIPALGPRGAADLQRRMTEQAAATVRAAQARRGFRVEVRHEGGSEEELRRWLGAGWTYRAQGPGDLGARLDRAVREAFSSGAARVVLLGADCPGLRASDILRALRALDRADAAVGPSADGGYYLLGLRRVVPGLFEAIPWGTASVRERTLAVLRRRGLKWRLLPVRRDVDRPEDLVVLRGRS</sequence>
<dbReference type="NCBIfam" id="TIGR04282">
    <property type="entry name" value="glyco_like_cofC"/>
    <property type="match status" value="1"/>
</dbReference>
<evidence type="ECO:0000259" key="1">
    <source>
        <dbReference type="Pfam" id="PF00535"/>
    </source>
</evidence>
<evidence type="ECO:0000313" key="3">
    <source>
        <dbReference type="Proteomes" id="UP000469346"/>
    </source>
</evidence>
<dbReference type="CDD" id="cd04179">
    <property type="entry name" value="DPM_DPG-synthase_like"/>
    <property type="match status" value="1"/>
</dbReference>
<dbReference type="Pfam" id="PF09837">
    <property type="entry name" value="DUF2064"/>
    <property type="match status" value="1"/>
</dbReference>
<dbReference type="InterPro" id="IPR029044">
    <property type="entry name" value="Nucleotide-diphossugar_trans"/>
</dbReference>